<dbReference type="VEuPathDB" id="CryptoDB:cubi_01224"/>
<protein>
    <submittedName>
        <fullName evidence="11">Secreted insulinase-like peptidase</fullName>
    </submittedName>
</protein>
<evidence type="ECO:0000256" key="2">
    <source>
        <dbReference type="ARBA" id="ARBA00022670"/>
    </source>
</evidence>
<keyword evidence="8" id="KW-0732">Signal</keyword>
<dbReference type="GO" id="GO:0046872">
    <property type="term" value="F:metal ion binding"/>
    <property type="evidence" value="ECO:0007669"/>
    <property type="project" value="UniProtKB-KW"/>
</dbReference>
<evidence type="ECO:0000313" key="12">
    <source>
        <dbReference type="Proteomes" id="UP000186176"/>
    </source>
</evidence>
<feature type="compositionally biased region" description="Polar residues" evidence="7">
    <location>
        <begin position="534"/>
        <end position="544"/>
    </location>
</feature>
<comment type="caution">
    <text evidence="11">The sequence shown here is derived from an EMBL/GenBank/DDBJ whole genome shotgun (WGS) entry which is preliminary data.</text>
</comment>
<evidence type="ECO:0000313" key="11">
    <source>
        <dbReference type="EMBL" id="OII74380.1"/>
    </source>
</evidence>
<dbReference type="GO" id="GO:0006508">
    <property type="term" value="P:proteolysis"/>
    <property type="evidence" value="ECO:0007669"/>
    <property type="project" value="UniProtKB-KW"/>
</dbReference>
<dbReference type="Pfam" id="PF00675">
    <property type="entry name" value="Peptidase_M16"/>
    <property type="match status" value="1"/>
</dbReference>
<dbReference type="GeneID" id="39978015"/>
<evidence type="ECO:0000259" key="10">
    <source>
        <dbReference type="Pfam" id="PF05193"/>
    </source>
</evidence>
<dbReference type="GO" id="GO:0008237">
    <property type="term" value="F:metallopeptidase activity"/>
    <property type="evidence" value="ECO:0007669"/>
    <property type="project" value="UniProtKB-KW"/>
</dbReference>
<dbReference type="InterPro" id="IPR007863">
    <property type="entry name" value="Peptidase_M16_C"/>
</dbReference>
<sequence length="1175" mass="134792">MRLLCLFWLFTQIVLAFSAKKLKAGYKFGIKPAFVPKLTKPLLSKLGRTVKNVESSSFVKSKVDSSTYKFLRLRNQMAVFLVSNNNFNHSVITLSVGVGAVMDPEDLPGLASLVQESLCLGTNRFFDSSDFCNFISSIDGKIEMKVYERNSVFTLEVGNQYISTVLDRLSDMIRNPSFPEMLFFAKTEEYSGTFDSLLNDSEFLFQCVIRDISFEDHVFKRLNVLTDNSIKEAREISEINLLEHVKNFYNQQYSSNIMTLVVASGEALSKLSYEVISNFSLVKNLNISRPLPFDLARIIRHPHLAVVGNAIHLKAHSINELILEFPIDYQEVLWDSSPSYYLEYLLKDNSKTSLSNFLTNKGWILKMEVRTNSHKYSFSNFELKFLLTPKGLDKIKSIIQATFIVLEHIKTSPIKQDILVEIQQILKYKFDYYFDVSPRQISEKIIDSFDIKGCSPEEVLIAGNLVRNSNPEEVSAFLDKISIDNLVIFVRHLNFDFKNDILNRDQGIIQELNKNIPRKNQSFALYKQDNALRTNEKQSSVDSEQTGKDLESETELEYSSEHKQELEKEPEQQSSLKMSQSENKNIEFRTCPKFNNKYIVEELSSEFINQINEAVNLIHTKSIGFKIRRSNQLLRSTPLQYFSNTANYRLYLPTILKNAILDYLTVESSASKFKTFHKRIRENINKPVYSSFLFFNNVNFQAPSATFFIRIMIPEAIKFDANIDTLSAPITELKYTKSVKELILSLEVLVVCLKHSNEDIIRNMKSIEGIFSITSILRSELSGVPLGFEIKVKGFLGSIFLALKSFSRIMLNLRKNISQEKFEQIIQSLENRIKTENVNRSSKEVSELILKSIFESKKTSILSLESDYSSITLEQILELSSFLCRNGAYEGAIIGNVNPLQAYTVLNQFTTKLRHQNIQEHQVFSKLNSIGSSMQTWKILDPLSNQGNTNYYYYNELSLENTLNSNSLLYIPFSYFNADSIAFQVLFEYIISTFRENLSLSGVEIDFFPKINEFFLVGFTVALSGFEDISVLSEKLLNTFYSIIRFIKDIQKDQLNQIKKNMIANRNTGSEFGQLESKLLYQVTSRKNVTAVMQGVKSSLIMIDHQILTKTCDLILSSSKFLIVSQKNTDDSELEELKNYIPSGFTKITDINQLTENDSYKFINVPIRFIESEQG</sequence>
<proteinExistence type="inferred from homology"/>
<evidence type="ECO:0000256" key="3">
    <source>
        <dbReference type="ARBA" id="ARBA00022723"/>
    </source>
</evidence>
<feature type="region of interest" description="Disordered" evidence="7">
    <location>
        <begin position="534"/>
        <end position="581"/>
    </location>
</feature>
<keyword evidence="12" id="KW-1185">Reference proteome</keyword>
<dbReference type="InterPro" id="IPR050626">
    <property type="entry name" value="Peptidase_M16"/>
</dbReference>
<feature type="domain" description="Peptidase M16 N-terminal" evidence="9">
    <location>
        <begin position="81"/>
        <end position="180"/>
    </location>
</feature>
<gene>
    <name evidence="11" type="ORF">cubi_01224</name>
</gene>
<reference evidence="11 12" key="1">
    <citation type="submission" date="2016-10" db="EMBL/GenBank/DDBJ databases">
        <title>Reductive evolution of mitochondrial metabolism and differential evolution of invasion-related proteins in Cryptosporidium.</title>
        <authorList>
            <person name="Liu S."/>
            <person name="Roellig D.M."/>
            <person name="Guo Y."/>
            <person name="Li N."/>
            <person name="Frace M.A."/>
            <person name="Tang K."/>
            <person name="Zhang L."/>
            <person name="Feng Y."/>
            <person name="Xiao L."/>
        </authorList>
    </citation>
    <scope>NUCLEOTIDE SEQUENCE [LARGE SCALE GENOMIC DNA]</scope>
    <source>
        <strain evidence="11">39726</strain>
    </source>
</reference>
<dbReference type="Gene3D" id="3.30.830.10">
    <property type="entry name" value="Metalloenzyme, LuxS/M16 peptidase-like"/>
    <property type="match status" value="3"/>
</dbReference>
<dbReference type="PANTHER" id="PTHR43690:SF18">
    <property type="entry name" value="INSULIN-DEGRADING ENZYME-RELATED"/>
    <property type="match status" value="1"/>
</dbReference>
<dbReference type="EMBL" id="LRBP01000012">
    <property type="protein sequence ID" value="OII74380.1"/>
    <property type="molecule type" value="Genomic_DNA"/>
</dbReference>
<evidence type="ECO:0000256" key="5">
    <source>
        <dbReference type="ARBA" id="ARBA00022833"/>
    </source>
</evidence>
<feature type="chain" id="PRO_5013176164" evidence="8">
    <location>
        <begin position="17"/>
        <end position="1175"/>
    </location>
</feature>
<dbReference type="Proteomes" id="UP000186176">
    <property type="component" value="Unassembled WGS sequence"/>
</dbReference>
<dbReference type="InterPro" id="IPR011765">
    <property type="entry name" value="Pept_M16_N"/>
</dbReference>
<feature type="compositionally biased region" description="Polar residues" evidence="7">
    <location>
        <begin position="572"/>
        <end position="581"/>
    </location>
</feature>
<evidence type="ECO:0000256" key="6">
    <source>
        <dbReference type="ARBA" id="ARBA00023049"/>
    </source>
</evidence>
<dbReference type="SUPFAM" id="SSF63411">
    <property type="entry name" value="LuxS/MPP-like metallohydrolase"/>
    <property type="match status" value="3"/>
</dbReference>
<evidence type="ECO:0000256" key="7">
    <source>
        <dbReference type="SAM" id="MobiDB-lite"/>
    </source>
</evidence>
<dbReference type="AlphaFoldDB" id="A0A1J4MMX7"/>
<dbReference type="RefSeq" id="XP_028875573.1">
    <property type="nucleotide sequence ID" value="XM_029018236.1"/>
</dbReference>
<evidence type="ECO:0000259" key="9">
    <source>
        <dbReference type="Pfam" id="PF00675"/>
    </source>
</evidence>
<organism evidence="11 12">
    <name type="scientific">Cryptosporidium ubiquitum</name>
    <dbReference type="NCBI Taxonomy" id="857276"/>
    <lineage>
        <taxon>Eukaryota</taxon>
        <taxon>Sar</taxon>
        <taxon>Alveolata</taxon>
        <taxon>Apicomplexa</taxon>
        <taxon>Conoidasida</taxon>
        <taxon>Coccidia</taxon>
        <taxon>Eucoccidiorida</taxon>
        <taxon>Eimeriorina</taxon>
        <taxon>Cryptosporidiidae</taxon>
        <taxon>Cryptosporidium</taxon>
    </lineage>
</organism>
<evidence type="ECO:0000256" key="4">
    <source>
        <dbReference type="ARBA" id="ARBA00022801"/>
    </source>
</evidence>
<feature type="signal peptide" evidence="8">
    <location>
        <begin position="1"/>
        <end position="16"/>
    </location>
</feature>
<keyword evidence="4" id="KW-0378">Hydrolase</keyword>
<dbReference type="OrthoDB" id="4953at2759"/>
<dbReference type="InterPro" id="IPR011249">
    <property type="entry name" value="Metalloenz_LuxS/M16"/>
</dbReference>
<keyword evidence="5" id="KW-0862">Zinc</keyword>
<dbReference type="PANTHER" id="PTHR43690">
    <property type="entry name" value="NARDILYSIN"/>
    <property type="match status" value="1"/>
</dbReference>
<keyword evidence="6" id="KW-0482">Metalloprotease</keyword>
<keyword evidence="3" id="KW-0479">Metal-binding</keyword>
<feature type="domain" description="Peptidase M16 C-terminal" evidence="10">
    <location>
        <begin position="242"/>
        <end position="426"/>
    </location>
</feature>
<name>A0A1J4MMX7_9CRYT</name>
<keyword evidence="2" id="KW-0645">Protease</keyword>
<evidence type="ECO:0000256" key="1">
    <source>
        <dbReference type="ARBA" id="ARBA00007261"/>
    </source>
</evidence>
<feature type="compositionally biased region" description="Basic and acidic residues" evidence="7">
    <location>
        <begin position="559"/>
        <end position="571"/>
    </location>
</feature>
<dbReference type="Pfam" id="PF05193">
    <property type="entry name" value="Peptidase_M16_C"/>
    <property type="match status" value="1"/>
</dbReference>
<comment type="similarity">
    <text evidence="1">Belongs to the peptidase M16 family.</text>
</comment>
<accession>A0A1J4MMX7</accession>
<evidence type="ECO:0000256" key="8">
    <source>
        <dbReference type="SAM" id="SignalP"/>
    </source>
</evidence>